<dbReference type="Gene3D" id="3.30.460.10">
    <property type="entry name" value="Beta Polymerase, domain 2"/>
    <property type="match status" value="1"/>
</dbReference>
<dbReference type="InterPro" id="IPR043519">
    <property type="entry name" value="NT_sf"/>
</dbReference>
<sequence length="1259" mass="141044">LMEYPPPITEAHRTALNVSLRDVTLDFIDKSEAERRLNFAQSICLALESRLTMRVVGSILTGFSLKQSDVNLDAYSEPTETVRKNSQSGEIETFSFVDPYDRGFSSALPEIFDVLCNTDSERRHSNGTNFECPDFPVLPEFFALRKTSVSEGFSIIIEDSESICYCITVGNPHGQEFAALIQTYLSIDDRAKRLMTLLLKFVQLAYIESLPKPALYVLAVFFLQHTSPPVLPNLHELSRHHRDNLPFDSIETVRTEEGDSSYLKDLSVLPQFFSSSQNTMTVADIWLKFLRFYAFEFQSQSCIVSISHSEPVPRSSRRGNLSGLWVEHPFSPSTPLTRNLSRPVEKFIHDQFVVAYSYFGIPRLAKTGRPAFTNVLVNPIQPSKGQAASTKSPKLIPLNFISSTDLDHNLNKITSLFTAYVDNVSVSHADLEVASSASTKAKINDKLVTLGDILLETLRLAYSEICPADFVAGIQRSCYKKADRYLRGSNSGIRLNSPQATEFFRAYCRNLWHGVQGKYQNGPNHATEGQLGRIGERILSMTLRGMSHVLQKNSPSFVATAPKIPTDNEESTESIIPQSSAKLSPMMTKKEPSCSGDAEESMSGSFQEEDGGQRDKPVCLSDDPELSSRNIEPFGHDPDAFCDPGKIEVEAEKMNSHLDCIEDHGSNAAAGDPWSKYIKINVEFAVIRDSNKPDYYSSAKVNLLKPEDLSFPFIVRPSYDLDSYSPILGSDVSGQPSSMIAHLYRPPPVCTLCGVLGHCSSSCVAEPQVSVSMSSWKALEKKVPQISNKTHLEELSDCLIQLSQFHSCQEIRSFRQVVVTDLNKLFRAGYPDVSLKLFGSCANGFETSTSDMDICIVFPPNSPQASSLLDNTERLKLLKTFRRLLGKGSRNFGISNIRPVYFAKVPIIKFTVADRFEVDLSFSNFLAINNTEMLNFYNQIDSRLRVLNIALKIVLKACKVPKSDAGGISSYAFAIMLIHYLQQRNFLPVLQEASSPFLFMYTILYSIIVVLQTSHCLYEGTEKPIINVGKWNVWYQNDMNMVRKLWKPPEEDVTVADLWFGFLRYYLFEFDREHYVVTIKQKSRLDRLGKLWESLLAVEDPFNLRHNLTNCVGRKEDKLNPYKQARIAKKNERKDRSSNDVPSPQVNLTPFFHPNDVNGIPTPSSVVSNRRPRGGFPVNGAGVNRAAARLNRARTSNQHQQQQQQEQYRRSQHVASVPSRGGSVGHRGAGASAGVPFARGPENRGGANRSRGRGQRRNP</sequence>
<evidence type="ECO:0000256" key="1">
    <source>
        <dbReference type="ARBA" id="ARBA00001936"/>
    </source>
</evidence>
<evidence type="ECO:0000256" key="6">
    <source>
        <dbReference type="SAM" id="MobiDB-lite"/>
    </source>
</evidence>
<feature type="compositionally biased region" description="Basic residues" evidence="6">
    <location>
        <begin position="1250"/>
        <end position="1259"/>
    </location>
</feature>
<proteinExistence type="predicted"/>
<evidence type="ECO:0000313" key="9">
    <source>
        <dbReference type="WBParaSite" id="TASK_0000459901-mRNA-1"/>
    </source>
</evidence>
<evidence type="ECO:0000256" key="2">
    <source>
        <dbReference type="ARBA" id="ARBA00001946"/>
    </source>
</evidence>
<evidence type="ECO:0000256" key="4">
    <source>
        <dbReference type="ARBA" id="ARBA00022723"/>
    </source>
</evidence>
<evidence type="ECO:0000256" key="5">
    <source>
        <dbReference type="ARBA" id="ARBA00022842"/>
    </source>
</evidence>
<dbReference type="WBParaSite" id="TASK_0000459901-mRNA-1">
    <property type="protein sequence ID" value="TASK_0000459901-mRNA-1"/>
    <property type="gene ID" value="TASK_0000459901"/>
</dbReference>
<evidence type="ECO:0000259" key="7">
    <source>
        <dbReference type="Pfam" id="PF03828"/>
    </source>
</evidence>
<keyword evidence="3" id="KW-0808">Transferase</keyword>
<keyword evidence="5" id="KW-0460">Magnesium</keyword>
<name>A0A0R3W3S5_TAEAS</name>
<evidence type="ECO:0000256" key="3">
    <source>
        <dbReference type="ARBA" id="ARBA00022679"/>
    </source>
</evidence>
<dbReference type="SUPFAM" id="SSF81631">
    <property type="entry name" value="PAP/OAS1 substrate-binding domain"/>
    <property type="match status" value="2"/>
</dbReference>
<dbReference type="CDD" id="cd05402">
    <property type="entry name" value="NT_PAP_TUTase"/>
    <property type="match status" value="1"/>
</dbReference>
<dbReference type="AlphaFoldDB" id="A0A0R3W3S5"/>
<dbReference type="SUPFAM" id="SSF81301">
    <property type="entry name" value="Nucleotidyltransferase"/>
    <property type="match status" value="1"/>
</dbReference>
<feature type="compositionally biased region" description="Basic and acidic residues" evidence="6">
    <location>
        <begin position="1129"/>
        <end position="1138"/>
    </location>
</feature>
<dbReference type="GO" id="GO:0046872">
    <property type="term" value="F:metal ion binding"/>
    <property type="evidence" value="ECO:0007669"/>
    <property type="project" value="UniProtKB-KW"/>
</dbReference>
<feature type="region of interest" description="Disordered" evidence="6">
    <location>
        <begin position="1127"/>
        <end position="1259"/>
    </location>
</feature>
<dbReference type="Pfam" id="PF03828">
    <property type="entry name" value="PAP_assoc"/>
    <property type="match status" value="1"/>
</dbReference>
<dbReference type="PANTHER" id="PTHR12271:SF66">
    <property type="entry name" value="TERMINAL URIDYLYLTRANSFERASE TAILOR"/>
    <property type="match status" value="1"/>
</dbReference>
<feature type="compositionally biased region" description="Polar residues" evidence="6">
    <location>
        <begin position="573"/>
        <end position="582"/>
    </location>
</feature>
<dbReference type="Pfam" id="PF22600">
    <property type="entry name" value="MTPAP-like_central"/>
    <property type="match status" value="1"/>
</dbReference>
<evidence type="ECO:0000259" key="8">
    <source>
        <dbReference type="Pfam" id="PF22600"/>
    </source>
</evidence>
<feature type="compositionally biased region" description="Polar residues" evidence="6">
    <location>
        <begin position="1139"/>
        <end position="1148"/>
    </location>
</feature>
<dbReference type="Gene3D" id="1.10.1410.10">
    <property type="match status" value="2"/>
</dbReference>
<protein>
    <submittedName>
        <fullName evidence="9">RNA uridylyltransferase</fullName>
    </submittedName>
</protein>
<dbReference type="InterPro" id="IPR002058">
    <property type="entry name" value="PAP_assoc"/>
</dbReference>
<dbReference type="GO" id="GO:0031123">
    <property type="term" value="P:RNA 3'-end processing"/>
    <property type="evidence" value="ECO:0007669"/>
    <property type="project" value="TreeGrafter"/>
</dbReference>
<dbReference type="InterPro" id="IPR054708">
    <property type="entry name" value="MTPAP-like_central"/>
</dbReference>
<dbReference type="PANTHER" id="PTHR12271">
    <property type="entry name" value="POLY A POLYMERASE CID PAP -RELATED"/>
    <property type="match status" value="1"/>
</dbReference>
<organism evidence="9">
    <name type="scientific">Taenia asiatica</name>
    <name type="common">Asian tapeworm</name>
    <dbReference type="NCBI Taxonomy" id="60517"/>
    <lineage>
        <taxon>Eukaryota</taxon>
        <taxon>Metazoa</taxon>
        <taxon>Spiralia</taxon>
        <taxon>Lophotrochozoa</taxon>
        <taxon>Platyhelminthes</taxon>
        <taxon>Cestoda</taxon>
        <taxon>Eucestoda</taxon>
        <taxon>Cyclophyllidea</taxon>
        <taxon>Taeniidae</taxon>
        <taxon>Taenia</taxon>
    </lineage>
</organism>
<feature type="compositionally biased region" description="Low complexity" evidence="6">
    <location>
        <begin position="1178"/>
        <end position="1206"/>
    </location>
</feature>
<comment type="cofactor">
    <cofactor evidence="2">
        <name>Mg(2+)</name>
        <dbReference type="ChEBI" id="CHEBI:18420"/>
    </cofactor>
</comment>
<dbReference type="GO" id="GO:0050265">
    <property type="term" value="F:RNA uridylyltransferase activity"/>
    <property type="evidence" value="ECO:0007669"/>
    <property type="project" value="TreeGrafter"/>
</dbReference>
<feature type="domain" description="PAP-associated" evidence="7">
    <location>
        <begin position="1055"/>
        <end position="1106"/>
    </location>
</feature>
<dbReference type="STRING" id="60517.A0A0R3W3S5"/>
<feature type="domain" description="Poly(A) RNA polymerase mitochondrial-like central palm" evidence="8">
    <location>
        <begin position="812"/>
        <end position="939"/>
    </location>
</feature>
<accession>A0A0R3W3S5</accession>
<keyword evidence="4" id="KW-0479">Metal-binding</keyword>
<comment type="cofactor">
    <cofactor evidence="1">
        <name>Mn(2+)</name>
        <dbReference type="ChEBI" id="CHEBI:29035"/>
    </cofactor>
</comment>
<feature type="region of interest" description="Disordered" evidence="6">
    <location>
        <begin position="558"/>
        <end position="623"/>
    </location>
</feature>
<reference evidence="9" key="1">
    <citation type="submission" date="2017-02" db="UniProtKB">
        <authorList>
            <consortium name="WormBaseParasite"/>
        </authorList>
    </citation>
    <scope>IDENTIFICATION</scope>
</reference>